<name>A0A0F9MTC2_9ZZZZ</name>
<protein>
    <submittedName>
        <fullName evidence="1">Uncharacterized protein</fullName>
    </submittedName>
</protein>
<gene>
    <name evidence="1" type="ORF">LCGC14_1345440</name>
</gene>
<proteinExistence type="predicted"/>
<comment type="caution">
    <text evidence="1">The sequence shown here is derived from an EMBL/GenBank/DDBJ whole genome shotgun (WGS) entry which is preliminary data.</text>
</comment>
<dbReference type="AlphaFoldDB" id="A0A0F9MTC2"/>
<accession>A0A0F9MTC2</accession>
<sequence length="33" mass="3788">MSIIFRFEGVLKNGYAKIGKSSEEEKEDNQVKL</sequence>
<evidence type="ECO:0000313" key="1">
    <source>
        <dbReference type="EMBL" id="KKM79880.1"/>
    </source>
</evidence>
<organism evidence="1">
    <name type="scientific">marine sediment metagenome</name>
    <dbReference type="NCBI Taxonomy" id="412755"/>
    <lineage>
        <taxon>unclassified sequences</taxon>
        <taxon>metagenomes</taxon>
        <taxon>ecological metagenomes</taxon>
    </lineage>
</organism>
<reference evidence="1" key="1">
    <citation type="journal article" date="2015" name="Nature">
        <title>Complex archaea that bridge the gap between prokaryotes and eukaryotes.</title>
        <authorList>
            <person name="Spang A."/>
            <person name="Saw J.H."/>
            <person name="Jorgensen S.L."/>
            <person name="Zaremba-Niedzwiedzka K."/>
            <person name="Martijn J."/>
            <person name="Lind A.E."/>
            <person name="van Eijk R."/>
            <person name="Schleper C."/>
            <person name="Guy L."/>
            <person name="Ettema T.J."/>
        </authorList>
    </citation>
    <scope>NUCLEOTIDE SEQUENCE</scope>
</reference>
<dbReference type="EMBL" id="LAZR01008273">
    <property type="protein sequence ID" value="KKM79880.1"/>
    <property type="molecule type" value="Genomic_DNA"/>
</dbReference>